<proteinExistence type="inferred from homology"/>
<dbReference type="Gene3D" id="3.20.20.10">
    <property type="entry name" value="Alanine racemase"/>
    <property type="match status" value="1"/>
</dbReference>
<dbReference type="PRINTS" id="PR01179">
    <property type="entry name" value="ODADCRBXLASE"/>
</dbReference>
<comment type="caution">
    <text evidence="7">The sequence shown here is derived from an EMBL/GenBank/DDBJ whole genome shotgun (WGS) entry which is preliminary data.</text>
</comment>
<name>A0ABU4IVV4_9VIBR</name>
<dbReference type="InterPro" id="IPR000183">
    <property type="entry name" value="Orn/DAP/Arg_de-COase"/>
</dbReference>
<evidence type="ECO:0000256" key="4">
    <source>
        <dbReference type="RuleBase" id="RU003737"/>
    </source>
</evidence>
<evidence type="ECO:0000259" key="5">
    <source>
        <dbReference type="Pfam" id="PF00278"/>
    </source>
</evidence>
<dbReference type="InterPro" id="IPR009006">
    <property type="entry name" value="Ala_racemase/Decarboxylase_C"/>
</dbReference>
<dbReference type="Gene3D" id="2.40.37.10">
    <property type="entry name" value="Lyase, Ornithine Decarboxylase, Chain A, domain 1"/>
    <property type="match status" value="1"/>
</dbReference>
<dbReference type="Pfam" id="PF00278">
    <property type="entry name" value="Orn_DAP_Arg_deC"/>
    <property type="match status" value="1"/>
</dbReference>
<sequence length="434" mass="47505">MHSFKFQNEYINSSHVDQVEIEKIAATVKTPFYVYSANQLKNHLTTLKNTLPDALNYFYSLKANPNLSLVRIIHQQGVGCEVCSLAELETALAAGALPGEIIFVGPGKSAHELSRCVALGIKAVVVESLSELALLNQLAADAGVVQTFAFRINPNFTSEKARLVMSGKPRQFGIDEHTVLETLNHLDQYPHVALEGIHIYLGTRILDAEAVVVNTRNILSLAERIQRDYDITLNFVDIGGGLGVPYYPKETELDLDVVAAGMEPVIREFRYSFPQTKLIMELGRFITGRSGMFVTRVRYLKESKGKMFVVCDGGSNCHGAAAGLGSVIRKNFPIARLGSGHDTGERQPYMLTGPLCTPTDLIGDDVQLPQLDEGDLIGIFHSGAYGPTASPVYFLSFGYPTEVLVDGDQVTVIRHADGVEHMLAQQQSQHITVS</sequence>
<gene>
    <name evidence="7" type="ORF">SBX64_12685</name>
</gene>
<feature type="domain" description="Orn/DAP/Arg decarboxylase 2 N-terminal" evidence="6">
    <location>
        <begin position="39"/>
        <end position="287"/>
    </location>
</feature>
<comment type="cofactor">
    <cofactor evidence="1">
        <name>pyridoxal 5'-phosphate</name>
        <dbReference type="ChEBI" id="CHEBI:597326"/>
    </cofactor>
</comment>
<comment type="subunit">
    <text evidence="2">Homodimer.</text>
</comment>
<organism evidence="7 8">
    <name type="scientific">Vibrio rhizosphaerae</name>
    <dbReference type="NCBI Taxonomy" id="398736"/>
    <lineage>
        <taxon>Bacteria</taxon>
        <taxon>Pseudomonadati</taxon>
        <taxon>Pseudomonadota</taxon>
        <taxon>Gammaproteobacteria</taxon>
        <taxon>Vibrionales</taxon>
        <taxon>Vibrionaceae</taxon>
        <taxon>Vibrio</taxon>
    </lineage>
</organism>
<feature type="domain" description="Orn/DAP/Arg decarboxylase 2 C-terminal" evidence="5">
    <location>
        <begin position="32"/>
        <end position="383"/>
    </location>
</feature>
<keyword evidence="8" id="KW-1185">Reference proteome</keyword>
<protein>
    <submittedName>
        <fullName evidence="7">Type III PLP-dependent enzyme</fullName>
    </submittedName>
</protein>
<evidence type="ECO:0000256" key="2">
    <source>
        <dbReference type="ARBA" id="ARBA00011738"/>
    </source>
</evidence>
<dbReference type="EMBL" id="JAWRCP010000001">
    <property type="protein sequence ID" value="MDW6093404.1"/>
    <property type="molecule type" value="Genomic_DNA"/>
</dbReference>
<comment type="similarity">
    <text evidence="4">Belongs to the Orn/Lys/Arg decarboxylase class-II family.</text>
</comment>
<evidence type="ECO:0000259" key="6">
    <source>
        <dbReference type="Pfam" id="PF02784"/>
    </source>
</evidence>
<dbReference type="SUPFAM" id="SSF50621">
    <property type="entry name" value="Alanine racemase C-terminal domain-like"/>
    <property type="match status" value="1"/>
</dbReference>
<dbReference type="RefSeq" id="WP_318585094.1">
    <property type="nucleotide sequence ID" value="NZ_JAWRCP010000001.1"/>
</dbReference>
<dbReference type="PANTHER" id="PTHR43727">
    <property type="entry name" value="DIAMINOPIMELATE DECARBOXYLASE"/>
    <property type="match status" value="1"/>
</dbReference>
<keyword evidence="3" id="KW-0663">Pyridoxal phosphate</keyword>
<dbReference type="InterPro" id="IPR022644">
    <property type="entry name" value="De-COase2_N"/>
</dbReference>
<dbReference type="CDD" id="cd06839">
    <property type="entry name" value="PLPDE_III_Btrk_like"/>
    <property type="match status" value="1"/>
</dbReference>
<dbReference type="Proteomes" id="UP001279860">
    <property type="component" value="Unassembled WGS sequence"/>
</dbReference>
<dbReference type="InterPro" id="IPR029066">
    <property type="entry name" value="PLP-binding_barrel"/>
</dbReference>
<reference evidence="7 8" key="1">
    <citation type="submission" date="2023-11" db="EMBL/GenBank/DDBJ databases">
        <title>Plant-associative lifestyle of Vibrio porteresiae and its evolutionary dynamics.</title>
        <authorList>
            <person name="Rameshkumar N."/>
            <person name="Kirti K."/>
        </authorList>
    </citation>
    <scope>NUCLEOTIDE SEQUENCE [LARGE SCALE GENOMIC DNA]</scope>
    <source>
        <strain evidence="7 8">MSSRF7</strain>
    </source>
</reference>
<dbReference type="InterPro" id="IPR022643">
    <property type="entry name" value="De-COase2_C"/>
</dbReference>
<evidence type="ECO:0000313" key="8">
    <source>
        <dbReference type="Proteomes" id="UP001279860"/>
    </source>
</evidence>
<accession>A0ABU4IVV4</accession>
<evidence type="ECO:0000313" key="7">
    <source>
        <dbReference type="EMBL" id="MDW6093404.1"/>
    </source>
</evidence>
<dbReference type="SUPFAM" id="SSF51419">
    <property type="entry name" value="PLP-binding barrel"/>
    <property type="match status" value="1"/>
</dbReference>
<dbReference type="Pfam" id="PF02784">
    <property type="entry name" value="Orn_Arg_deC_N"/>
    <property type="match status" value="1"/>
</dbReference>
<evidence type="ECO:0000256" key="1">
    <source>
        <dbReference type="ARBA" id="ARBA00001933"/>
    </source>
</evidence>
<dbReference type="PANTHER" id="PTHR43727:SF2">
    <property type="entry name" value="GROUP IV DECARBOXYLASE"/>
    <property type="match status" value="1"/>
</dbReference>
<evidence type="ECO:0000256" key="3">
    <source>
        <dbReference type="ARBA" id="ARBA00022898"/>
    </source>
</evidence>